<keyword evidence="2 5" id="KW-0413">Isomerase</keyword>
<name>A0ABS6CHI2_9ACTN</name>
<dbReference type="Proteomes" id="UP000720508">
    <property type="component" value="Unassembled WGS sequence"/>
</dbReference>
<dbReference type="SMART" id="SM01005">
    <property type="entry name" value="Ala_racemase_C"/>
    <property type="match status" value="1"/>
</dbReference>
<dbReference type="EC" id="5.1.1.1" evidence="2"/>
<keyword evidence="6" id="KW-1185">Reference proteome</keyword>
<dbReference type="InterPro" id="IPR001608">
    <property type="entry name" value="Ala_racemase_N"/>
</dbReference>
<dbReference type="Pfam" id="PF00842">
    <property type="entry name" value="Ala_racemase_C"/>
    <property type="match status" value="1"/>
</dbReference>
<comment type="cofactor">
    <cofactor evidence="1 2">
        <name>pyridoxal 5'-phosphate</name>
        <dbReference type="ChEBI" id="CHEBI:597326"/>
    </cofactor>
</comment>
<feature type="domain" description="Alanine racemase C-terminal" evidence="4">
    <location>
        <begin position="262"/>
        <end position="377"/>
    </location>
</feature>
<evidence type="ECO:0000313" key="5">
    <source>
        <dbReference type="EMBL" id="MBU3866342.1"/>
    </source>
</evidence>
<evidence type="ECO:0000256" key="1">
    <source>
        <dbReference type="ARBA" id="ARBA00001933"/>
    </source>
</evidence>
<dbReference type="CDD" id="cd00430">
    <property type="entry name" value="PLPDE_III_AR"/>
    <property type="match status" value="1"/>
</dbReference>
<evidence type="ECO:0000313" key="6">
    <source>
        <dbReference type="Proteomes" id="UP000720508"/>
    </source>
</evidence>
<feature type="binding site" evidence="2">
    <location>
        <position position="149"/>
    </location>
    <ligand>
        <name>substrate</name>
    </ligand>
</feature>
<gene>
    <name evidence="5" type="primary">alr</name>
    <name evidence="5" type="ORF">KN815_20405</name>
</gene>
<dbReference type="HAMAP" id="MF_01201">
    <property type="entry name" value="Ala_racemase"/>
    <property type="match status" value="1"/>
</dbReference>
<evidence type="ECO:0000256" key="2">
    <source>
        <dbReference type="HAMAP-Rule" id="MF_01201"/>
    </source>
</evidence>
<dbReference type="InterPro" id="IPR011079">
    <property type="entry name" value="Ala_racemase_C"/>
</dbReference>
<comment type="caution">
    <text evidence="5">The sequence shown here is derived from an EMBL/GenBank/DDBJ whole genome shotgun (WGS) entry which is preliminary data.</text>
</comment>
<comment type="catalytic activity">
    <reaction evidence="2">
        <text>L-alanine = D-alanine</text>
        <dbReference type="Rhea" id="RHEA:20249"/>
        <dbReference type="ChEBI" id="CHEBI:57416"/>
        <dbReference type="ChEBI" id="CHEBI:57972"/>
        <dbReference type="EC" id="5.1.1.1"/>
    </reaction>
</comment>
<feature type="compositionally biased region" description="Pro residues" evidence="3">
    <location>
        <begin position="388"/>
        <end position="402"/>
    </location>
</feature>
<dbReference type="PANTHER" id="PTHR30511:SF0">
    <property type="entry name" value="ALANINE RACEMASE, CATABOLIC-RELATED"/>
    <property type="match status" value="1"/>
</dbReference>
<sequence length="402" mass="41338">MAIGLRAGPRRLGAVIEQRFHPVVTVDLSAIAENTRRLAARTGAALMAVVKADGFGHGAAAVARTALAHGADRLGVAIVEEALALRGAGLTAPVLSWLNAPHADLTLAIAADVEIAVPSEEHLRAAPSAALASAAPARIHLHADVGMARDGAAPAAWERLCAHAADLERAGRIRVVGVMGHLGCADLPDDPHTPQARRRFAQAAATAERHGLRPLHRHLAATAGLLTDPGTHHDLVRVGAGLYGIDPTATPTVPGPAGLRWAMTLTAPVVSVRDVPAGTPVGYGHTFTTTRRTRLALLPLGYADGLPRLASGRAEVLLRGGRHPVAGRISMDQMVVDVGTAEVRPGDVATILGPGDADEPTPADWAPATTGPPTMPMPTIPTARQPAGTPPTDPPPCPTRGA</sequence>
<organism evidence="5 6">
    <name type="scientific">Streptomyces niphimycinicus</name>
    <dbReference type="NCBI Taxonomy" id="2842201"/>
    <lineage>
        <taxon>Bacteria</taxon>
        <taxon>Bacillati</taxon>
        <taxon>Actinomycetota</taxon>
        <taxon>Actinomycetes</taxon>
        <taxon>Kitasatosporales</taxon>
        <taxon>Streptomycetaceae</taxon>
        <taxon>Streptomyces</taxon>
    </lineage>
</organism>
<dbReference type="GO" id="GO:0008784">
    <property type="term" value="F:alanine racemase activity"/>
    <property type="evidence" value="ECO:0007669"/>
    <property type="project" value="UniProtKB-EC"/>
</dbReference>
<comment type="similarity">
    <text evidence="2">Belongs to the alanine racemase family.</text>
</comment>
<dbReference type="EMBL" id="JAHLEM010000221">
    <property type="protein sequence ID" value="MBU3866342.1"/>
    <property type="molecule type" value="Genomic_DNA"/>
</dbReference>
<accession>A0ABS6CHI2</accession>
<dbReference type="PANTHER" id="PTHR30511">
    <property type="entry name" value="ALANINE RACEMASE"/>
    <property type="match status" value="1"/>
</dbReference>
<evidence type="ECO:0000256" key="3">
    <source>
        <dbReference type="SAM" id="MobiDB-lite"/>
    </source>
</evidence>
<feature type="active site" description="Proton acceptor; specific for D-alanine" evidence="2">
    <location>
        <position position="51"/>
    </location>
</feature>
<keyword evidence="2" id="KW-0663">Pyridoxal phosphate</keyword>
<dbReference type="RefSeq" id="WP_216343385.1">
    <property type="nucleotide sequence ID" value="NZ_JAHLEM010000221.1"/>
</dbReference>
<dbReference type="Pfam" id="PF01168">
    <property type="entry name" value="Ala_racemase_N"/>
    <property type="match status" value="1"/>
</dbReference>
<feature type="binding site" evidence="2">
    <location>
        <position position="331"/>
    </location>
    <ligand>
        <name>substrate</name>
    </ligand>
</feature>
<feature type="modified residue" description="N6-(pyridoxal phosphate)lysine" evidence="2">
    <location>
        <position position="51"/>
    </location>
</feature>
<reference evidence="5 6" key="1">
    <citation type="submission" date="2021-06" db="EMBL/GenBank/DDBJ databases">
        <authorList>
            <person name="Pan X."/>
        </authorList>
    </citation>
    <scope>NUCLEOTIDE SEQUENCE [LARGE SCALE GENOMIC DNA]</scope>
    <source>
        <strain evidence="5 6">4503</strain>
    </source>
</reference>
<evidence type="ECO:0000259" key="4">
    <source>
        <dbReference type="SMART" id="SM01005"/>
    </source>
</evidence>
<comment type="pathway">
    <text evidence="2">Amino-acid biosynthesis; D-alanine biosynthesis; D-alanine from L-alanine: step 1/1.</text>
</comment>
<proteinExistence type="inferred from homology"/>
<dbReference type="NCBIfam" id="TIGR00492">
    <property type="entry name" value="alr"/>
    <property type="match status" value="1"/>
</dbReference>
<feature type="region of interest" description="Disordered" evidence="3">
    <location>
        <begin position="353"/>
        <end position="402"/>
    </location>
</feature>
<feature type="active site" description="Proton acceptor; specific for L-alanine" evidence="2">
    <location>
        <position position="283"/>
    </location>
</feature>
<dbReference type="InterPro" id="IPR000821">
    <property type="entry name" value="Ala_racemase"/>
</dbReference>
<protein>
    <recommendedName>
        <fullName evidence="2">Alanine racemase</fullName>
        <ecNumber evidence="2">5.1.1.1</ecNumber>
    </recommendedName>
</protein>
<comment type="function">
    <text evidence="2">Catalyzes the interconversion of L-alanine and D-alanine. May also act on other amino acids.</text>
</comment>